<evidence type="ECO:0000313" key="1">
    <source>
        <dbReference type="EMBL" id="SMD63264.1"/>
    </source>
</evidence>
<organism evidence="1 2">
    <name type="scientific">Bacillus pacificus</name>
    <dbReference type="NCBI Taxonomy" id="2026187"/>
    <lineage>
        <taxon>Bacteria</taxon>
        <taxon>Bacillati</taxon>
        <taxon>Bacillota</taxon>
        <taxon>Bacilli</taxon>
        <taxon>Bacillales</taxon>
        <taxon>Bacillaceae</taxon>
        <taxon>Bacillus</taxon>
        <taxon>Bacillus cereus group</taxon>
    </lineage>
</organism>
<dbReference type="RefSeq" id="WP_002163384.1">
    <property type="nucleotide sequence ID" value="NZ_CP086329.1"/>
</dbReference>
<reference evidence="2" key="1">
    <citation type="submission" date="2017-04" db="EMBL/GenBank/DDBJ databases">
        <authorList>
            <person name="Criscuolo A."/>
        </authorList>
    </citation>
    <scope>NUCLEOTIDE SEQUENCE [LARGE SCALE GENOMIC DNA]</scope>
</reference>
<evidence type="ECO:0000313" key="2">
    <source>
        <dbReference type="Proteomes" id="UP000194499"/>
    </source>
</evidence>
<proteinExistence type="predicted"/>
<dbReference type="EMBL" id="FWZB01000016">
    <property type="protein sequence ID" value="SMD63264.1"/>
    <property type="molecule type" value="Genomic_DNA"/>
</dbReference>
<gene>
    <name evidence="1" type="ORF">BACERE00191_00186</name>
</gene>
<sequence>MMSELVQFVMINLKNSESDFDFESYTKKLLENIKKDLRTNDFNFFSANTKTRKCAIVIDNINEFIISFTYIRSNTISQLKVEISGDYWTHLDPNLHNLKTKLKDLMLVEWEECLWLQDIQAERFSDILYGEVHKVENALRRLINTILFYNLGGNWWETYMPTKLVQGYKERDEQFKGRSHSFKNIHTSLMSIDTGDLISILTFKTHKVKEVNLFASPNTDNPDIRKFQYIMTDLLNGQKLDMHKKKLTGILEDTLEVDKDFGKEFFEPWFSCDLDRFIGKWKGFCEDRNHVAHNKLIDIKLFKKYKKIMEELLGIITEAEKKFNNHLDSEMEKYLEKLEEQEVMQMMGDNEAELHYRRRIREEAAVEILDEDEILEKFKAIVSEAFGNLQEMLYYRSDIELEFEEQNLLNNEKAFEITHNYFDCTLHMATEVALDSSECGESTVNFILFYNNTPQTTFKITFTNGSSYFDDDQGTYMPDNEAELDIDDLEIIETEISYFMKNYMPEIEEDDIASFPCEQCNKYSINLSEDNGFEIGTCLYCEHPNHVGKCMKCGKTLNSPTDKVCDECWEEIKED</sequence>
<dbReference type="GeneID" id="69534892"/>
<accession>A0A1Y5YUG2</accession>
<dbReference type="AlphaFoldDB" id="A0A1Y5YUG2"/>
<dbReference type="Proteomes" id="UP000194499">
    <property type="component" value="Unassembled WGS sequence"/>
</dbReference>
<name>A0A1Y5YUG2_9BACI</name>
<protein>
    <submittedName>
        <fullName evidence="1">Uncharacterized protein</fullName>
    </submittedName>
</protein>